<comment type="caution">
    <text evidence="7">The sequence shown here is derived from an EMBL/GenBank/DDBJ whole genome shotgun (WGS) entry which is preliminary data.</text>
</comment>
<dbReference type="InterPro" id="IPR051446">
    <property type="entry name" value="HTH_trans_reg/aminotransferase"/>
</dbReference>
<dbReference type="InterPro" id="IPR015421">
    <property type="entry name" value="PyrdxlP-dep_Trfase_major"/>
</dbReference>
<evidence type="ECO:0000256" key="3">
    <source>
        <dbReference type="ARBA" id="ARBA00023015"/>
    </source>
</evidence>
<keyword evidence="7" id="KW-0032">Aminotransferase</keyword>
<dbReference type="Pfam" id="PF00392">
    <property type="entry name" value="GntR"/>
    <property type="match status" value="1"/>
</dbReference>
<evidence type="ECO:0000256" key="5">
    <source>
        <dbReference type="ARBA" id="ARBA00023163"/>
    </source>
</evidence>
<evidence type="ECO:0000313" key="8">
    <source>
        <dbReference type="Proteomes" id="UP001246372"/>
    </source>
</evidence>
<sequence>MEPISEQALALEFAGLQLDHGRPLTQQLHARLKQLLLAGGLRPGAQMPTTRALAQQLGVSRNTVVHAYERLHDEGFLLARVGAGSYVAGLPAAHSVAKDDAATPPARPDTAIWQQMQALHLPRVHGPEAQAFRYGLPVIDQFPTAIWARLQARFWRQSARHQLGYSDPAGLPRLRAQIAAYLSHARGLHCEPEQVIITSGAQQAISLAALALLKPGDRVAMESPGYRAAAAALALPNTQVLRVPVDGEGLRIAALQALGPARLCYVTPSHQFPTGVTMSLARRLALLDWARQQNAFILEDDYDGEFRFSGAPLAPLASLDRHGRTLYLGSFSKLLLPGLRLGYLVVPGGWAEGMAKLRGMLDRHAPIADQTVLADFIEQGHFLRHLRRVRRAAHARRDALLKAWQQRFGERLPLAEVSAGLHALLPLRHAEQENRLAQLARQHRVEVGRLREIGEVPSCSGRAGLVLGFAPSTPAQISAAVDQLAQAWQTALD</sequence>
<keyword evidence="7" id="KW-0808">Transferase</keyword>
<keyword evidence="3" id="KW-0805">Transcription regulation</keyword>
<dbReference type="SUPFAM" id="SSF46785">
    <property type="entry name" value="Winged helix' DNA-binding domain"/>
    <property type="match status" value="1"/>
</dbReference>
<dbReference type="GO" id="GO:0008483">
    <property type="term" value="F:transaminase activity"/>
    <property type="evidence" value="ECO:0007669"/>
    <property type="project" value="UniProtKB-KW"/>
</dbReference>
<dbReference type="CDD" id="cd00609">
    <property type="entry name" value="AAT_like"/>
    <property type="match status" value="1"/>
</dbReference>
<dbReference type="Gene3D" id="1.10.10.10">
    <property type="entry name" value="Winged helix-like DNA-binding domain superfamily/Winged helix DNA-binding domain"/>
    <property type="match status" value="1"/>
</dbReference>
<organism evidence="7 8">
    <name type="scientific">Roseateles aquae</name>
    <dbReference type="NCBI Taxonomy" id="3077235"/>
    <lineage>
        <taxon>Bacteria</taxon>
        <taxon>Pseudomonadati</taxon>
        <taxon>Pseudomonadota</taxon>
        <taxon>Betaproteobacteria</taxon>
        <taxon>Burkholderiales</taxon>
        <taxon>Sphaerotilaceae</taxon>
        <taxon>Roseateles</taxon>
    </lineage>
</organism>
<keyword evidence="5" id="KW-0804">Transcription</keyword>
<dbReference type="PRINTS" id="PR00035">
    <property type="entry name" value="HTHGNTR"/>
</dbReference>
<dbReference type="EMBL" id="JAVXZY010000002">
    <property type="protein sequence ID" value="MDT8999130.1"/>
    <property type="molecule type" value="Genomic_DNA"/>
</dbReference>
<dbReference type="InterPro" id="IPR004839">
    <property type="entry name" value="Aminotransferase_I/II_large"/>
</dbReference>
<proteinExistence type="inferred from homology"/>
<evidence type="ECO:0000256" key="4">
    <source>
        <dbReference type="ARBA" id="ARBA00023125"/>
    </source>
</evidence>
<reference evidence="7" key="1">
    <citation type="submission" date="2023-09" db="EMBL/GenBank/DDBJ databases">
        <title>Paucibacter sp. APW11 Genome sequencing and assembly.</title>
        <authorList>
            <person name="Kim I."/>
        </authorList>
    </citation>
    <scope>NUCLEOTIDE SEQUENCE</scope>
    <source>
        <strain evidence="7">APW11</strain>
    </source>
</reference>
<feature type="domain" description="HTH gntR-type" evidence="6">
    <location>
        <begin position="22"/>
        <end position="90"/>
    </location>
</feature>
<dbReference type="PROSITE" id="PS50949">
    <property type="entry name" value="HTH_GNTR"/>
    <property type="match status" value="1"/>
</dbReference>
<dbReference type="InterPro" id="IPR000524">
    <property type="entry name" value="Tscrpt_reg_HTH_GntR"/>
</dbReference>
<dbReference type="CDD" id="cd07377">
    <property type="entry name" value="WHTH_GntR"/>
    <property type="match status" value="1"/>
</dbReference>
<evidence type="ECO:0000256" key="1">
    <source>
        <dbReference type="ARBA" id="ARBA00005384"/>
    </source>
</evidence>
<dbReference type="InterPro" id="IPR015424">
    <property type="entry name" value="PyrdxlP-dep_Trfase"/>
</dbReference>
<dbReference type="SUPFAM" id="SSF53383">
    <property type="entry name" value="PLP-dependent transferases"/>
    <property type="match status" value="1"/>
</dbReference>
<dbReference type="PANTHER" id="PTHR46577">
    <property type="entry name" value="HTH-TYPE TRANSCRIPTIONAL REGULATORY PROTEIN GABR"/>
    <property type="match status" value="1"/>
</dbReference>
<keyword evidence="2" id="KW-0663">Pyridoxal phosphate</keyword>
<evidence type="ECO:0000256" key="2">
    <source>
        <dbReference type="ARBA" id="ARBA00022898"/>
    </source>
</evidence>
<accession>A0ABU3P980</accession>
<name>A0ABU3P980_9BURK</name>
<dbReference type="Gene3D" id="3.40.640.10">
    <property type="entry name" value="Type I PLP-dependent aspartate aminotransferase-like (Major domain)"/>
    <property type="match status" value="1"/>
</dbReference>
<dbReference type="Proteomes" id="UP001246372">
    <property type="component" value="Unassembled WGS sequence"/>
</dbReference>
<dbReference type="SMART" id="SM00345">
    <property type="entry name" value="HTH_GNTR"/>
    <property type="match status" value="1"/>
</dbReference>
<evidence type="ECO:0000259" key="6">
    <source>
        <dbReference type="PROSITE" id="PS50949"/>
    </source>
</evidence>
<keyword evidence="4" id="KW-0238">DNA-binding</keyword>
<dbReference type="PANTHER" id="PTHR46577:SF1">
    <property type="entry name" value="HTH-TYPE TRANSCRIPTIONAL REGULATORY PROTEIN GABR"/>
    <property type="match status" value="1"/>
</dbReference>
<comment type="similarity">
    <text evidence="1">In the C-terminal section; belongs to the class-I pyridoxal-phosphate-dependent aminotransferase family.</text>
</comment>
<evidence type="ECO:0000313" key="7">
    <source>
        <dbReference type="EMBL" id="MDT8999130.1"/>
    </source>
</evidence>
<keyword evidence="8" id="KW-1185">Reference proteome</keyword>
<gene>
    <name evidence="7" type="ORF">RQP53_07605</name>
</gene>
<dbReference type="RefSeq" id="WP_315649619.1">
    <property type="nucleotide sequence ID" value="NZ_JAVXZY010000002.1"/>
</dbReference>
<dbReference type="InterPro" id="IPR036390">
    <property type="entry name" value="WH_DNA-bd_sf"/>
</dbReference>
<dbReference type="InterPro" id="IPR036388">
    <property type="entry name" value="WH-like_DNA-bd_sf"/>
</dbReference>
<protein>
    <submittedName>
        <fullName evidence="7">PLP-dependent aminotransferase family protein</fullName>
    </submittedName>
</protein>
<dbReference type="Pfam" id="PF00155">
    <property type="entry name" value="Aminotran_1_2"/>
    <property type="match status" value="1"/>
</dbReference>